<evidence type="ECO:0000313" key="2">
    <source>
        <dbReference type="EMBL" id="RVX47344.1"/>
    </source>
</evidence>
<keyword evidence="1" id="KW-0175">Coiled coil</keyword>
<dbReference type="OrthoDB" id="3540814at2"/>
<reference evidence="2 3" key="1">
    <citation type="submission" date="2019-01" db="EMBL/GenBank/DDBJ databases">
        <title>Sequencing the genomes of 1000 actinobacteria strains.</title>
        <authorList>
            <person name="Klenk H.-P."/>
        </authorList>
    </citation>
    <scope>NUCLEOTIDE SEQUENCE [LARGE SCALE GENOMIC DNA]</scope>
    <source>
        <strain evidence="2 3">DSM 43925</strain>
    </source>
</reference>
<comment type="caution">
    <text evidence="2">The sequence shown here is derived from an EMBL/GenBank/DDBJ whole genome shotgun (WGS) entry which is preliminary data.</text>
</comment>
<keyword evidence="3" id="KW-1185">Reference proteome</keyword>
<proteinExistence type="predicted"/>
<organism evidence="2 3">
    <name type="scientific">Nonomuraea polychroma</name>
    <dbReference type="NCBI Taxonomy" id="46176"/>
    <lineage>
        <taxon>Bacteria</taxon>
        <taxon>Bacillati</taxon>
        <taxon>Actinomycetota</taxon>
        <taxon>Actinomycetes</taxon>
        <taxon>Streptosporangiales</taxon>
        <taxon>Streptosporangiaceae</taxon>
        <taxon>Nonomuraea</taxon>
    </lineage>
</organism>
<protein>
    <recommendedName>
        <fullName evidence="4">Excreted virulence factor EspC (Type VII ESX diderm)</fullName>
    </recommendedName>
</protein>
<sequence>MVELELKNDMIGFVKGLVPETALSGLGFGVLGDMILGGTYGGIMQRADELLKDAETTLDGWNRALTNCQRNWRAAEDASIVRYRA</sequence>
<dbReference type="RefSeq" id="WP_127939798.1">
    <property type="nucleotide sequence ID" value="NZ_SAUN01000001.1"/>
</dbReference>
<feature type="coiled-coil region" evidence="1">
    <location>
        <begin position="44"/>
        <end position="71"/>
    </location>
</feature>
<evidence type="ECO:0000313" key="3">
    <source>
        <dbReference type="Proteomes" id="UP000284824"/>
    </source>
</evidence>
<name>A0A438MNF1_9ACTN</name>
<dbReference type="AlphaFoldDB" id="A0A438MNF1"/>
<dbReference type="EMBL" id="SAUN01000001">
    <property type="protein sequence ID" value="RVX47344.1"/>
    <property type="molecule type" value="Genomic_DNA"/>
</dbReference>
<evidence type="ECO:0008006" key="4">
    <source>
        <dbReference type="Google" id="ProtNLM"/>
    </source>
</evidence>
<dbReference type="Proteomes" id="UP000284824">
    <property type="component" value="Unassembled WGS sequence"/>
</dbReference>
<accession>A0A438MNF1</accession>
<gene>
    <name evidence="2" type="ORF">EDD27_10274</name>
</gene>
<evidence type="ECO:0000256" key="1">
    <source>
        <dbReference type="SAM" id="Coils"/>
    </source>
</evidence>